<comment type="subcellular location">
    <subcellularLocation>
        <location evidence="1">Cell membrane</location>
        <topology evidence="1">Multi-pass membrane protein</topology>
    </subcellularLocation>
</comment>
<dbReference type="Gene3D" id="3.40.50.300">
    <property type="entry name" value="P-loop containing nucleotide triphosphate hydrolases"/>
    <property type="match status" value="1"/>
</dbReference>
<dbReference type="SUPFAM" id="SSF52540">
    <property type="entry name" value="P-loop containing nucleoside triphosphate hydrolases"/>
    <property type="match status" value="1"/>
</dbReference>
<sequence length="594" mass="66842">MKELAHLNKYLYKYRGLLLLGVLFTVLSNLFGVIPAQIVRHALELVEMNVDHYFLFRDSSFQTVTYKTLTFGITVLGGLIILMAIIKGVFLFAVRQTIIVMSRHIEYDLKNEIYGHYQTLPLAFFKQNSTGDLMARISEDVSKVRMYLGPAIMYLLNMFVLVGIVVSYMFSVNVRLTWFVLIPLPLLSLSIFIVSSIINRRSERIQKSLANLSTNAQETYSGIRVIKSFAAEDKFYDQFEKESLKYQYESLKLARVDSLFHPIMIFLIGMSTIICVYVGGQEVMAGKISLGVIAEFVMYVYMLTWPMTALGWTSGQIQRAAASQKRINEFLRLNNDIISTENLKVDIQGGIRFEHVSFVYPDTGIKALDNVSFEILPGESVAIIGTTASGKSTLANLILRLFDIQEGQIYIDGIELKKLDLSYYRSQLGYVTQEVFLFSDTITNNVKFGKEDATDEEVVKATQEAEVYHNIMGFPEGFNTKVGERGITLSGGQKQRISIARALIRKPQVLLLDDSLSAVDTVTENRILHHLKGIGKTTILISHRISNARLADKIILMDEGKVIDVGTHEELLSKGGLYAELHESQSSESLTLDS</sequence>
<dbReference type="PANTHER" id="PTHR43394:SF1">
    <property type="entry name" value="ATP-BINDING CASSETTE SUB-FAMILY B MEMBER 10, MITOCHONDRIAL"/>
    <property type="match status" value="1"/>
</dbReference>
<dbReference type="OrthoDB" id="9769115at2"/>
<organism evidence="12 13">
    <name type="scientific">Leadbetterella byssophila (strain DSM 17132 / JCM 16389 / KACC 11308 / NBRC 106382 / 4M15)</name>
    <dbReference type="NCBI Taxonomy" id="649349"/>
    <lineage>
        <taxon>Bacteria</taxon>
        <taxon>Pseudomonadati</taxon>
        <taxon>Bacteroidota</taxon>
        <taxon>Cytophagia</taxon>
        <taxon>Cytophagales</taxon>
        <taxon>Leadbetterellaceae</taxon>
        <taxon>Leadbetterella</taxon>
    </lineage>
</organism>
<dbReference type="Pfam" id="PF00005">
    <property type="entry name" value="ABC_tran"/>
    <property type="match status" value="1"/>
</dbReference>
<feature type="transmembrane region" description="Helical" evidence="9">
    <location>
        <begin position="259"/>
        <end position="279"/>
    </location>
</feature>
<evidence type="ECO:0000259" key="10">
    <source>
        <dbReference type="PROSITE" id="PS50893"/>
    </source>
</evidence>
<dbReference type="KEGG" id="lby:Lbys_0599"/>
<dbReference type="GO" id="GO:0016887">
    <property type="term" value="F:ATP hydrolysis activity"/>
    <property type="evidence" value="ECO:0007669"/>
    <property type="project" value="InterPro"/>
</dbReference>
<evidence type="ECO:0000313" key="12">
    <source>
        <dbReference type="EMBL" id="ADQ16362.1"/>
    </source>
</evidence>
<keyword evidence="4 9" id="KW-0812">Transmembrane</keyword>
<evidence type="ECO:0000256" key="2">
    <source>
        <dbReference type="ARBA" id="ARBA00022448"/>
    </source>
</evidence>
<protein>
    <submittedName>
        <fullName evidence="12">ABC transporter related protein</fullName>
    </submittedName>
</protein>
<dbReference type="Pfam" id="PF00664">
    <property type="entry name" value="ABC_membrane"/>
    <property type="match status" value="1"/>
</dbReference>
<dbReference type="PANTHER" id="PTHR43394">
    <property type="entry name" value="ATP-DEPENDENT PERMEASE MDL1, MITOCHONDRIAL"/>
    <property type="match status" value="1"/>
</dbReference>
<proteinExistence type="predicted"/>
<dbReference type="InterPro" id="IPR039421">
    <property type="entry name" value="Type_1_exporter"/>
</dbReference>
<dbReference type="PROSITE" id="PS50929">
    <property type="entry name" value="ABC_TM1F"/>
    <property type="match status" value="1"/>
</dbReference>
<feature type="transmembrane region" description="Helical" evidence="9">
    <location>
        <begin position="176"/>
        <end position="198"/>
    </location>
</feature>
<dbReference type="SMART" id="SM00382">
    <property type="entry name" value="AAA"/>
    <property type="match status" value="1"/>
</dbReference>
<evidence type="ECO:0000259" key="11">
    <source>
        <dbReference type="PROSITE" id="PS50929"/>
    </source>
</evidence>
<evidence type="ECO:0000256" key="1">
    <source>
        <dbReference type="ARBA" id="ARBA00004651"/>
    </source>
</evidence>
<dbReference type="EMBL" id="CP002305">
    <property type="protein sequence ID" value="ADQ16362.1"/>
    <property type="molecule type" value="Genomic_DNA"/>
</dbReference>
<evidence type="ECO:0000256" key="7">
    <source>
        <dbReference type="ARBA" id="ARBA00022989"/>
    </source>
</evidence>
<dbReference type="STRING" id="649349.Lbys_0599"/>
<feature type="domain" description="ABC transporter" evidence="10">
    <location>
        <begin position="351"/>
        <end position="584"/>
    </location>
</feature>
<dbReference type="InterPro" id="IPR027417">
    <property type="entry name" value="P-loop_NTPase"/>
</dbReference>
<accession>E4RY34</accession>
<dbReference type="InterPro" id="IPR011527">
    <property type="entry name" value="ABC1_TM_dom"/>
</dbReference>
<gene>
    <name evidence="12" type="ordered locus">Lbys_0599</name>
</gene>
<feature type="transmembrane region" description="Helical" evidence="9">
    <location>
        <begin position="151"/>
        <end position="170"/>
    </location>
</feature>
<dbReference type="SUPFAM" id="SSF90123">
    <property type="entry name" value="ABC transporter transmembrane region"/>
    <property type="match status" value="1"/>
</dbReference>
<feature type="transmembrane region" description="Helical" evidence="9">
    <location>
        <begin position="285"/>
        <end position="304"/>
    </location>
</feature>
<dbReference type="InterPro" id="IPR003593">
    <property type="entry name" value="AAA+_ATPase"/>
</dbReference>
<feature type="domain" description="ABC transmembrane type-1" evidence="11">
    <location>
        <begin position="19"/>
        <end position="319"/>
    </location>
</feature>
<dbReference type="FunFam" id="3.40.50.300:FF:000221">
    <property type="entry name" value="Multidrug ABC transporter ATP-binding protein"/>
    <property type="match status" value="1"/>
</dbReference>
<keyword evidence="6" id="KW-0067">ATP-binding</keyword>
<dbReference type="Proteomes" id="UP000007435">
    <property type="component" value="Chromosome"/>
</dbReference>
<keyword evidence="13" id="KW-1185">Reference proteome</keyword>
<evidence type="ECO:0000256" key="3">
    <source>
        <dbReference type="ARBA" id="ARBA00022475"/>
    </source>
</evidence>
<reference key="1">
    <citation type="submission" date="2010-11" db="EMBL/GenBank/DDBJ databases">
        <title>The complete genome of Leadbetterella byssophila DSM 17132.</title>
        <authorList>
            <consortium name="US DOE Joint Genome Institute (JGI-PGF)"/>
            <person name="Lucas S."/>
            <person name="Copeland A."/>
            <person name="Lapidus A."/>
            <person name="Glavina del Rio T."/>
            <person name="Dalin E."/>
            <person name="Tice H."/>
            <person name="Bruce D."/>
            <person name="Goodwin L."/>
            <person name="Pitluck S."/>
            <person name="Kyrpides N."/>
            <person name="Mavromatis K."/>
            <person name="Ivanova N."/>
            <person name="Teshima H."/>
            <person name="Brettin T."/>
            <person name="Detter J.C."/>
            <person name="Han C."/>
            <person name="Tapia R."/>
            <person name="Land M."/>
            <person name="Hauser L."/>
            <person name="Markowitz V."/>
            <person name="Cheng J.-F."/>
            <person name="Hugenholtz P."/>
            <person name="Woyke T."/>
            <person name="Wu D."/>
            <person name="Tindall B."/>
            <person name="Pomrenke H.G."/>
            <person name="Brambilla E."/>
            <person name="Klenk H.-P."/>
            <person name="Eisen J.A."/>
        </authorList>
    </citation>
    <scope>NUCLEOTIDE SEQUENCE [LARGE SCALE GENOMIC DNA]</scope>
    <source>
        <strain>DSM 17132</strain>
    </source>
</reference>
<dbReference type="GO" id="GO:0005524">
    <property type="term" value="F:ATP binding"/>
    <property type="evidence" value="ECO:0007669"/>
    <property type="project" value="UniProtKB-KW"/>
</dbReference>
<keyword evidence="5" id="KW-0547">Nucleotide-binding</keyword>
<dbReference type="GO" id="GO:0005886">
    <property type="term" value="C:plasma membrane"/>
    <property type="evidence" value="ECO:0007669"/>
    <property type="project" value="UniProtKB-SubCell"/>
</dbReference>
<keyword evidence="3" id="KW-1003">Cell membrane</keyword>
<evidence type="ECO:0000256" key="9">
    <source>
        <dbReference type="SAM" id="Phobius"/>
    </source>
</evidence>
<dbReference type="InterPro" id="IPR017871">
    <property type="entry name" value="ABC_transporter-like_CS"/>
</dbReference>
<dbReference type="GO" id="GO:0015421">
    <property type="term" value="F:ABC-type oligopeptide transporter activity"/>
    <property type="evidence" value="ECO:0007669"/>
    <property type="project" value="TreeGrafter"/>
</dbReference>
<keyword evidence="8 9" id="KW-0472">Membrane</keyword>
<dbReference type="HOGENOM" id="CLU_000604_84_3_10"/>
<evidence type="ECO:0000256" key="5">
    <source>
        <dbReference type="ARBA" id="ARBA00022741"/>
    </source>
</evidence>
<feature type="transmembrane region" description="Helical" evidence="9">
    <location>
        <begin position="69"/>
        <end position="94"/>
    </location>
</feature>
<dbReference type="AlphaFoldDB" id="E4RY34"/>
<evidence type="ECO:0000313" key="13">
    <source>
        <dbReference type="Proteomes" id="UP000007435"/>
    </source>
</evidence>
<evidence type="ECO:0000256" key="8">
    <source>
        <dbReference type="ARBA" id="ARBA00023136"/>
    </source>
</evidence>
<dbReference type="InterPro" id="IPR003439">
    <property type="entry name" value="ABC_transporter-like_ATP-bd"/>
</dbReference>
<name>E4RY34_LEAB4</name>
<keyword evidence="2" id="KW-0813">Transport</keyword>
<dbReference type="CDD" id="cd18541">
    <property type="entry name" value="ABC_6TM_TmrB_like"/>
    <property type="match status" value="1"/>
</dbReference>
<dbReference type="InterPro" id="IPR036640">
    <property type="entry name" value="ABC1_TM_sf"/>
</dbReference>
<dbReference type="RefSeq" id="WP_013407414.1">
    <property type="nucleotide sequence ID" value="NC_014655.1"/>
</dbReference>
<evidence type="ECO:0000256" key="6">
    <source>
        <dbReference type="ARBA" id="ARBA00022840"/>
    </source>
</evidence>
<reference evidence="12 13" key="2">
    <citation type="journal article" date="2011" name="Stand. Genomic Sci.">
        <title>Complete genome sequence of Leadbetterella byssophila type strain (4M15).</title>
        <authorList>
            <person name="Abt B."/>
            <person name="Teshima H."/>
            <person name="Lucas S."/>
            <person name="Lapidus A."/>
            <person name="Del Rio T.G."/>
            <person name="Nolan M."/>
            <person name="Tice H."/>
            <person name="Cheng J.F."/>
            <person name="Pitluck S."/>
            <person name="Liolios K."/>
            <person name="Pagani I."/>
            <person name="Ivanova N."/>
            <person name="Mavromatis K."/>
            <person name="Pati A."/>
            <person name="Tapia R."/>
            <person name="Han C."/>
            <person name="Goodwin L."/>
            <person name="Chen A."/>
            <person name="Palaniappan K."/>
            <person name="Land M."/>
            <person name="Hauser L."/>
            <person name="Chang Y.J."/>
            <person name="Jeffries C.D."/>
            <person name="Rohde M."/>
            <person name="Goker M."/>
            <person name="Tindall B.J."/>
            <person name="Detter J.C."/>
            <person name="Woyke T."/>
            <person name="Bristow J."/>
            <person name="Eisen J.A."/>
            <person name="Markowitz V."/>
            <person name="Hugenholtz P."/>
            <person name="Klenk H.P."/>
            <person name="Kyrpides N.C."/>
        </authorList>
    </citation>
    <scope>NUCLEOTIDE SEQUENCE [LARGE SCALE GENOMIC DNA]</scope>
    <source>
        <strain evidence="13">DSM 17132 / JCM 16389 / KACC 11308 / NBRC 106382 / 4M15</strain>
    </source>
</reference>
<evidence type="ECO:0000256" key="4">
    <source>
        <dbReference type="ARBA" id="ARBA00022692"/>
    </source>
</evidence>
<keyword evidence="7 9" id="KW-1133">Transmembrane helix</keyword>
<dbReference type="PROSITE" id="PS00211">
    <property type="entry name" value="ABC_TRANSPORTER_1"/>
    <property type="match status" value="1"/>
</dbReference>
<dbReference type="Gene3D" id="1.20.1560.10">
    <property type="entry name" value="ABC transporter type 1, transmembrane domain"/>
    <property type="match status" value="1"/>
</dbReference>
<dbReference type="eggNOG" id="COG1132">
    <property type="taxonomic scope" value="Bacteria"/>
</dbReference>
<dbReference type="PROSITE" id="PS50893">
    <property type="entry name" value="ABC_TRANSPORTER_2"/>
    <property type="match status" value="1"/>
</dbReference>